<sequence length="157" mass="18498">MELLLSKQQGVRQLPQLPQEAGVSNRTENASRSQANQQQDNAKSAERVDKLGDMIKKQTINFRAFKRTVATIEVEKLQNKWEFEDALKCLQSRWVVIDNLHWEIEGENGDENMWYQNEFSEHEKIYNDLKKTINSKMWSETHRDKSTPKMDIPVFQD</sequence>
<organism evidence="2">
    <name type="scientific">Spodoptera frugiperda</name>
    <name type="common">Fall armyworm</name>
    <dbReference type="NCBI Taxonomy" id="7108"/>
    <lineage>
        <taxon>Eukaryota</taxon>
        <taxon>Metazoa</taxon>
        <taxon>Ecdysozoa</taxon>
        <taxon>Arthropoda</taxon>
        <taxon>Hexapoda</taxon>
        <taxon>Insecta</taxon>
        <taxon>Pterygota</taxon>
        <taxon>Neoptera</taxon>
        <taxon>Endopterygota</taxon>
        <taxon>Lepidoptera</taxon>
        <taxon>Glossata</taxon>
        <taxon>Ditrysia</taxon>
        <taxon>Noctuoidea</taxon>
        <taxon>Noctuidae</taxon>
        <taxon>Amphipyrinae</taxon>
        <taxon>Spodoptera</taxon>
    </lineage>
</organism>
<evidence type="ECO:0000313" key="2">
    <source>
        <dbReference type="EMBL" id="SOQ46994.1"/>
    </source>
</evidence>
<accession>A0A2H1W3B6</accession>
<feature type="compositionally biased region" description="Polar residues" evidence="1">
    <location>
        <begin position="22"/>
        <end position="42"/>
    </location>
</feature>
<reference evidence="2" key="1">
    <citation type="submission" date="2016-07" db="EMBL/GenBank/DDBJ databases">
        <authorList>
            <person name="Bretaudeau A."/>
        </authorList>
    </citation>
    <scope>NUCLEOTIDE SEQUENCE</scope>
    <source>
        <strain evidence="2">Rice</strain>
        <tissue evidence="2">Whole body</tissue>
    </source>
</reference>
<name>A0A2H1W3B6_SPOFR</name>
<feature type="compositionally biased region" description="Polar residues" evidence="1">
    <location>
        <begin position="1"/>
        <end position="11"/>
    </location>
</feature>
<dbReference type="EMBL" id="ODYU01005778">
    <property type="protein sequence ID" value="SOQ46994.1"/>
    <property type="molecule type" value="Genomic_DNA"/>
</dbReference>
<dbReference type="AlphaFoldDB" id="A0A2H1W3B6"/>
<gene>
    <name evidence="2" type="ORF">SFRICE_039556</name>
</gene>
<feature type="region of interest" description="Disordered" evidence="1">
    <location>
        <begin position="1"/>
        <end position="46"/>
    </location>
</feature>
<proteinExistence type="predicted"/>
<protein>
    <submittedName>
        <fullName evidence="2">SFRICE_039556</fullName>
    </submittedName>
</protein>
<evidence type="ECO:0000256" key="1">
    <source>
        <dbReference type="SAM" id="MobiDB-lite"/>
    </source>
</evidence>